<dbReference type="Pfam" id="PF06935">
    <property type="entry name" value="DUF1284"/>
    <property type="match status" value="1"/>
</dbReference>
<sequence>MRALRGHHMFCTRLFSGSGYNQAFADNMGRLVENMQKGEKFQLVQGNDDICRYCPNREPEGCALGTEDVQRRDAAAMEVTGTAPGQVLDWAELRERLEKLSEEDFRYVCGDCRWQREGLCSYPLLKERTRP</sequence>
<reference evidence="3" key="2">
    <citation type="submission" date="2017-05" db="EMBL/GenBank/DDBJ databases">
        <title>Improved OligoMM genomes.</title>
        <authorList>
            <person name="Garzetti D."/>
        </authorList>
    </citation>
    <scope>NUCLEOTIDE SEQUENCE [LARGE SCALE GENOMIC DNA]</scope>
    <source>
        <strain evidence="3">KB18</strain>
    </source>
</reference>
<accession>A0A1Z2XQD5</accession>
<evidence type="ECO:0000313" key="2">
    <source>
        <dbReference type="EMBL" id="QQR29888.1"/>
    </source>
</evidence>
<dbReference type="EMBL" id="CP065321">
    <property type="protein sequence ID" value="QQR29888.1"/>
    <property type="molecule type" value="Genomic_DNA"/>
</dbReference>
<reference evidence="1" key="1">
    <citation type="journal article" date="2017" name="Genome Announc.">
        <title>High-Quality Whole-Genome Sequences of the Oligo-Mouse-Microbiota Bacterial Community.</title>
        <authorList>
            <person name="Garzetti D."/>
            <person name="Brugiroux S."/>
            <person name="Bunk B."/>
            <person name="Pukall R."/>
            <person name="McCoy K.D."/>
            <person name="Macpherson A.J."/>
            <person name="Stecher B."/>
        </authorList>
    </citation>
    <scope>NUCLEOTIDE SEQUENCE</scope>
    <source>
        <strain evidence="1">KB18</strain>
    </source>
</reference>
<dbReference type="EMBL" id="CP021422">
    <property type="protein sequence ID" value="ASB40611.1"/>
    <property type="molecule type" value="Genomic_DNA"/>
</dbReference>
<dbReference type="AlphaFoldDB" id="A0A1Z2XQD5"/>
<gene>
    <name evidence="1" type="ORF">ADH66_08040</name>
    <name evidence="2" type="ORF">I5Q82_18075</name>
</gene>
<reference evidence="2 4" key="3">
    <citation type="submission" date="2020-11" db="EMBL/GenBank/DDBJ databases">
        <title>Closed and high quality bacterial genomes of the OMM12 community.</title>
        <authorList>
            <person name="Marbouty M."/>
            <person name="Lamy-Besnier Q."/>
            <person name="Debarbieux L."/>
            <person name="Koszul R."/>
        </authorList>
    </citation>
    <scope>NUCLEOTIDE SEQUENCE [LARGE SCALE GENOMIC DNA]</scope>
    <source>
        <strain evidence="2 4">KB18</strain>
    </source>
</reference>
<dbReference type="RefSeq" id="WP_066533689.1">
    <property type="nucleotide sequence ID" value="NZ_CP021422.1"/>
</dbReference>
<dbReference type="InterPro" id="IPR009702">
    <property type="entry name" value="DUF1284"/>
</dbReference>
<proteinExistence type="predicted"/>
<evidence type="ECO:0000313" key="1">
    <source>
        <dbReference type="EMBL" id="ASB40611.1"/>
    </source>
</evidence>
<evidence type="ECO:0000313" key="3">
    <source>
        <dbReference type="Proteomes" id="UP000196710"/>
    </source>
</evidence>
<keyword evidence="3" id="KW-1185">Reference proteome</keyword>
<dbReference type="Proteomes" id="UP000596035">
    <property type="component" value="Chromosome"/>
</dbReference>
<protein>
    <submittedName>
        <fullName evidence="2">DUF1284 domain-containing protein</fullName>
    </submittedName>
</protein>
<organism evidence="2 4">
    <name type="scientific">Acutalibacter muris</name>
    <dbReference type="NCBI Taxonomy" id="1796620"/>
    <lineage>
        <taxon>Bacteria</taxon>
        <taxon>Bacillati</taxon>
        <taxon>Bacillota</taxon>
        <taxon>Clostridia</taxon>
        <taxon>Eubacteriales</taxon>
        <taxon>Acutalibacteraceae</taxon>
        <taxon>Acutalibacter</taxon>
    </lineage>
</organism>
<evidence type="ECO:0000313" key="4">
    <source>
        <dbReference type="Proteomes" id="UP000596035"/>
    </source>
</evidence>
<dbReference type="KEGG" id="amur:ADH66_08040"/>
<dbReference type="Proteomes" id="UP000196710">
    <property type="component" value="Chromosome"/>
</dbReference>
<name>A0A1Z2XQD5_9FIRM</name>